<evidence type="ECO:0000313" key="2">
    <source>
        <dbReference type="Proteomes" id="UP000077856"/>
    </source>
</evidence>
<dbReference type="KEGG" id="bon:A361_10400"/>
<dbReference type="STRING" id="1196031.A361_10400"/>
<dbReference type="EMBL" id="CP015506">
    <property type="protein sequence ID" value="AND39525.1"/>
    <property type="molecule type" value="Genomic_DNA"/>
</dbReference>
<name>A0A169FLL8_9BACI</name>
<gene>
    <name evidence="1" type="ORF">A361_10400</name>
</gene>
<sequence length="81" mass="8672">MSNSPTASHIYELSDNPTCYAAVESTYVNPVEGKGEKDAVSIYMGHEDVNAIDALISVSTMDARSFAQAIIAVCDEIEKGE</sequence>
<dbReference type="Proteomes" id="UP000077856">
    <property type="component" value="Chromosome"/>
</dbReference>
<protein>
    <submittedName>
        <fullName evidence="1">Uncharacterized protein</fullName>
    </submittedName>
</protein>
<evidence type="ECO:0000313" key="1">
    <source>
        <dbReference type="EMBL" id="AND39525.1"/>
    </source>
</evidence>
<reference evidence="1 2" key="1">
    <citation type="submission" date="2016-04" db="EMBL/GenBank/DDBJ databases">
        <title>Complete genome sequence of Bacillus oceanisediminis strain 2691.</title>
        <authorList>
            <person name="Jeong H."/>
            <person name="Kim H.J."/>
            <person name="Lee D.-W."/>
        </authorList>
    </citation>
    <scope>NUCLEOTIDE SEQUENCE [LARGE SCALE GENOMIC DNA]</scope>
    <source>
        <strain evidence="1 2">2691</strain>
    </source>
</reference>
<accession>A0A169FLL8</accession>
<proteinExistence type="predicted"/>
<organism evidence="1 2">
    <name type="scientific">Cytobacillus oceanisediminis 2691</name>
    <dbReference type="NCBI Taxonomy" id="1196031"/>
    <lineage>
        <taxon>Bacteria</taxon>
        <taxon>Bacillati</taxon>
        <taxon>Bacillota</taxon>
        <taxon>Bacilli</taxon>
        <taxon>Bacillales</taxon>
        <taxon>Bacillaceae</taxon>
        <taxon>Cytobacillus</taxon>
    </lineage>
</organism>
<dbReference type="RefSeq" id="WP_019381835.1">
    <property type="nucleotide sequence ID" value="NZ_CP015506.1"/>
</dbReference>
<dbReference type="AlphaFoldDB" id="A0A169FLL8"/>